<dbReference type="InterPro" id="IPR000182">
    <property type="entry name" value="GNAT_dom"/>
</dbReference>
<dbReference type="PROSITE" id="PS51186">
    <property type="entry name" value="GNAT"/>
    <property type="match status" value="1"/>
</dbReference>
<evidence type="ECO:0000259" key="1">
    <source>
        <dbReference type="PROSITE" id="PS51186"/>
    </source>
</evidence>
<dbReference type="Gene3D" id="3.40.630.30">
    <property type="match status" value="1"/>
</dbReference>
<comment type="caution">
    <text evidence="2">The sequence shown here is derived from an EMBL/GenBank/DDBJ whole genome shotgun (WGS) entry which is preliminary data.</text>
</comment>
<protein>
    <submittedName>
        <fullName evidence="2">N-acetyltransferase</fullName>
    </submittedName>
</protein>
<reference evidence="2" key="1">
    <citation type="journal article" date="2014" name="Int. J. Syst. Evol. Microbiol.">
        <title>Complete genome sequence of Corynebacterium casei LMG S-19264T (=DSM 44701T), isolated from a smear-ripened cheese.</title>
        <authorList>
            <consortium name="US DOE Joint Genome Institute (JGI-PGF)"/>
            <person name="Walter F."/>
            <person name="Albersmeier A."/>
            <person name="Kalinowski J."/>
            <person name="Ruckert C."/>
        </authorList>
    </citation>
    <scope>NUCLEOTIDE SEQUENCE</scope>
    <source>
        <strain evidence="2">KCTC 32182</strain>
    </source>
</reference>
<organism evidence="2 3">
    <name type="scientific">Paludibacterium paludis</name>
    <dbReference type="NCBI Taxonomy" id="1225769"/>
    <lineage>
        <taxon>Bacteria</taxon>
        <taxon>Pseudomonadati</taxon>
        <taxon>Pseudomonadota</taxon>
        <taxon>Betaproteobacteria</taxon>
        <taxon>Neisseriales</taxon>
        <taxon>Chromobacteriaceae</taxon>
        <taxon>Paludibacterium</taxon>
    </lineage>
</organism>
<dbReference type="GO" id="GO:0016747">
    <property type="term" value="F:acyltransferase activity, transferring groups other than amino-acyl groups"/>
    <property type="evidence" value="ECO:0007669"/>
    <property type="project" value="InterPro"/>
</dbReference>
<sequence length="195" mass="21355">MGNSDHTIMTPYCLPYQHASADLRLAFAALQERVYPELEPDEAPMHDPALEALSFFVMEGSRVVSYAAVVRFPLHHGEEIFQAAGLSCVATDPDHRGRGLGREVVGTATRAILHSDADIALFTCDRPLLPFYQGAGPWREAVKLRLVGNDKPGALNSDDLGKAVLLRLLSEKARHNAGLFNDTTVNLRFADGNFI</sequence>
<keyword evidence="3" id="KW-1185">Reference proteome</keyword>
<dbReference type="Proteomes" id="UP000645257">
    <property type="component" value="Unassembled WGS sequence"/>
</dbReference>
<feature type="domain" description="N-acetyltransferase" evidence="1">
    <location>
        <begin position="14"/>
        <end position="171"/>
    </location>
</feature>
<dbReference type="EMBL" id="BMYX01000016">
    <property type="protein sequence ID" value="GGY21778.1"/>
    <property type="molecule type" value="Genomic_DNA"/>
</dbReference>
<accession>A0A918UB84</accession>
<dbReference type="InterPro" id="IPR016181">
    <property type="entry name" value="Acyl_CoA_acyltransferase"/>
</dbReference>
<reference evidence="2" key="2">
    <citation type="submission" date="2020-09" db="EMBL/GenBank/DDBJ databases">
        <authorList>
            <person name="Sun Q."/>
            <person name="Kim S."/>
        </authorList>
    </citation>
    <scope>NUCLEOTIDE SEQUENCE</scope>
    <source>
        <strain evidence="2">KCTC 32182</strain>
    </source>
</reference>
<dbReference type="SUPFAM" id="SSF55729">
    <property type="entry name" value="Acyl-CoA N-acyltransferases (Nat)"/>
    <property type="match status" value="1"/>
</dbReference>
<dbReference type="AlphaFoldDB" id="A0A918UB84"/>
<name>A0A918UB84_9NEIS</name>
<dbReference type="Pfam" id="PF13527">
    <property type="entry name" value="Acetyltransf_9"/>
    <property type="match status" value="1"/>
</dbReference>
<evidence type="ECO:0000313" key="2">
    <source>
        <dbReference type="EMBL" id="GGY21778.1"/>
    </source>
</evidence>
<proteinExistence type="predicted"/>
<evidence type="ECO:0000313" key="3">
    <source>
        <dbReference type="Proteomes" id="UP000645257"/>
    </source>
</evidence>
<dbReference type="CDD" id="cd04301">
    <property type="entry name" value="NAT_SF"/>
    <property type="match status" value="1"/>
</dbReference>
<gene>
    <name evidence="2" type="ORF">GCM10011289_26880</name>
</gene>
<dbReference type="RefSeq" id="WP_189535178.1">
    <property type="nucleotide sequence ID" value="NZ_BMYX01000016.1"/>
</dbReference>